<feature type="region of interest" description="Disordered" evidence="1">
    <location>
        <begin position="1"/>
        <end position="23"/>
    </location>
</feature>
<feature type="compositionally biased region" description="Basic and acidic residues" evidence="1">
    <location>
        <begin position="9"/>
        <end position="23"/>
    </location>
</feature>
<accession>A0A3D8TSX6</accession>
<evidence type="ECO:0000313" key="2">
    <source>
        <dbReference type="EMBL" id="RDX02050.1"/>
    </source>
</evidence>
<keyword evidence="3" id="KW-1185">Reference proteome</keyword>
<protein>
    <recommendedName>
        <fullName evidence="4">Flagellar FliJ protein</fullName>
    </recommendedName>
</protein>
<dbReference type="AlphaFoldDB" id="A0A3D8TSX6"/>
<dbReference type="Pfam" id="PF13125">
    <property type="entry name" value="DUF3958"/>
    <property type="match status" value="1"/>
</dbReference>
<dbReference type="InterPro" id="IPR025014">
    <property type="entry name" value="DUF3958"/>
</dbReference>
<gene>
    <name evidence="2" type="ORF">UR08_00430</name>
</gene>
<dbReference type="EMBL" id="LARY01000001">
    <property type="protein sequence ID" value="RDX02050.1"/>
    <property type="molecule type" value="Genomic_DNA"/>
</dbReference>
<sequence length="117" mass="14416">MKTWTEWQQEERQLMEKEDENQQKRRAVQQLQESYENHFRQGLRFMEEVSWQFRKNDRAFLRADRQEQVFSLSRSAQEHFDIMEEALQQEKRDLEKQANEVAYGKRKAFLDEQEAKA</sequence>
<evidence type="ECO:0000313" key="3">
    <source>
        <dbReference type="Proteomes" id="UP000257055"/>
    </source>
</evidence>
<organism evidence="2 3">
    <name type="scientific">Listeria kieliensis</name>
    <dbReference type="NCBI Taxonomy" id="1621700"/>
    <lineage>
        <taxon>Bacteria</taxon>
        <taxon>Bacillati</taxon>
        <taxon>Bacillota</taxon>
        <taxon>Bacilli</taxon>
        <taxon>Bacillales</taxon>
        <taxon>Listeriaceae</taxon>
        <taxon>Listeria</taxon>
    </lineage>
</organism>
<reference evidence="3" key="1">
    <citation type="submission" date="2015-04" db="EMBL/GenBank/DDBJ databases">
        <authorList>
            <person name="Schardt J."/>
            <person name="Mueller-Herbst S."/>
            <person name="Scherer S."/>
            <person name="Huptas C."/>
        </authorList>
    </citation>
    <scope>NUCLEOTIDE SEQUENCE [LARGE SCALE GENOMIC DNA]</scope>
    <source>
        <strain evidence="3">Kiel-L1</strain>
    </source>
</reference>
<evidence type="ECO:0008006" key="4">
    <source>
        <dbReference type="Google" id="ProtNLM"/>
    </source>
</evidence>
<dbReference type="Proteomes" id="UP000257055">
    <property type="component" value="Unassembled WGS sequence"/>
</dbReference>
<evidence type="ECO:0000256" key="1">
    <source>
        <dbReference type="SAM" id="MobiDB-lite"/>
    </source>
</evidence>
<comment type="caution">
    <text evidence="2">The sequence shown here is derived from an EMBL/GenBank/DDBJ whole genome shotgun (WGS) entry which is preliminary data.</text>
</comment>
<proteinExistence type="predicted"/>
<name>A0A3D8TSX6_9LIST</name>
<dbReference type="RefSeq" id="WP_115751709.1">
    <property type="nucleotide sequence ID" value="NZ_LARY01000001.1"/>
</dbReference>